<accession>A0A6A4LQV5</accession>
<dbReference type="OrthoDB" id="125347at2759"/>
<dbReference type="Pfam" id="PF03108">
    <property type="entry name" value="DBD_Tnp_Mut"/>
    <property type="match status" value="1"/>
</dbReference>
<dbReference type="InterPro" id="IPR004332">
    <property type="entry name" value="Transposase_MuDR"/>
</dbReference>
<protein>
    <recommendedName>
        <fullName evidence="1">Transposase MuDR plant domain-containing protein</fullName>
    </recommendedName>
</protein>
<feature type="non-terminal residue" evidence="2">
    <location>
        <position position="1"/>
    </location>
</feature>
<proteinExistence type="predicted"/>
<name>A0A6A4LQV5_9ERIC</name>
<reference evidence="2 3" key="1">
    <citation type="journal article" date="2019" name="Genome Biol. Evol.">
        <title>The Rhododendron genome and chromosomal organization provide insight into shared whole-genome duplications across the heath family (Ericaceae).</title>
        <authorList>
            <person name="Soza V.L."/>
            <person name="Lindsley D."/>
            <person name="Waalkes A."/>
            <person name="Ramage E."/>
            <person name="Patwardhan R.P."/>
            <person name="Burton J.N."/>
            <person name="Adey A."/>
            <person name="Kumar A."/>
            <person name="Qiu R."/>
            <person name="Shendure J."/>
            <person name="Hall B."/>
        </authorList>
    </citation>
    <scope>NUCLEOTIDE SEQUENCE [LARGE SCALE GENOMIC DNA]</scope>
    <source>
        <strain evidence="2">RSF 1966-606</strain>
    </source>
</reference>
<dbReference type="Proteomes" id="UP000428333">
    <property type="component" value="Linkage Group LG05"/>
</dbReference>
<feature type="domain" description="Transposase MuDR plant" evidence="1">
    <location>
        <begin position="146"/>
        <end position="210"/>
    </location>
</feature>
<dbReference type="EMBL" id="QEFC01001230">
    <property type="protein sequence ID" value="KAE9458901.1"/>
    <property type="molecule type" value="Genomic_DNA"/>
</dbReference>
<evidence type="ECO:0000259" key="1">
    <source>
        <dbReference type="Pfam" id="PF03108"/>
    </source>
</evidence>
<gene>
    <name evidence="2" type="ORF">C3L33_09194</name>
</gene>
<evidence type="ECO:0000313" key="2">
    <source>
        <dbReference type="EMBL" id="KAE9458901.1"/>
    </source>
</evidence>
<comment type="caution">
    <text evidence="2">The sequence shown here is derived from an EMBL/GenBank/DDBJ whole genome shotgun (WGS) entry which is preliminary data.</text>
</comment>
<sequence length="326" mass="36415">MAASVLLMCKYGELTLVFMVTKGFGFNDFLQSICNKWENLASCKFGLLYAIANHHSCVLDNDEDFGCMIALVATYGVNCVDVSIGIISSSVIECGKSLAGQNGECGGSFEYGECSSLVGDEEDPLKKFCPHYETARLSAGWVNLISHVGHEFRGGVEDFRTCLSKYAIEVGFNYKYLKNDKMRVTAECFKKLNGCTWFIHATLERSNEFFVVRELHKEHSCLEVVNCYCIFSVCHVLIRSSFGLVKYVPAVFSNGYHFYCLQHLKANLKDKISGRLSNGFWENLVNLFNDVAHAPSVLTFKKALDELYTVGGVSVKNFVESLPLEN</sequence>
<organism evidence="2 3">
    <name type="scientific">Rhododendron williamsianum</name>
    <dbReference type="NCBI Taxonomy" id="262921"/>
    <lineage>
        <taxon>Eukaryota</taxon>
        <taxon>Viridiplantae</taxon>
        <taxon>Streptophyta</taxon>
        <taxon>Embryophyta</taxon>
        <taxon>Tracheophyta</taxon>
        <taxon>Spermatophyta</taxon>
        <taxon>Magnoliopsida</taxon>
        <taxon>eudicotyledons</taxon>
        <taxon>Gunneridae</taxon>
        <taxon>Pentapetalae</taxon>
        <taxon>asterids</taxon>
        <taxon>Ericales</taxon>
        <taxon>Ericaceae</taxon>
        <taxon>Ericoideae</taxon>
        <taxon>Rhodoreae</taxon>
        <taxon>Rhododendron</taxon>
    </lineage>
</organism>
<keyword evidence="3" id="KW-1185">Reference proteome</keyword>
<dbReference type="AlphaFoldDB" id="A0A6A4LQV5"/>
<evidence type="ECO:0000313" key="3">
    <source>
        <dbReference type="Proteomes" id="UP000428333"/>
    </source>
</evidence>